<gene>
    <name evidence="1" type="ORF">M3M39_01595</name>
</gene>
<dbReference type="EMBL" id="CP097118">
    <property type="protein sequence ID" value="USS88202.1"/>
    <property type="molecule type" value="Genomic_DNA"/>
</dbReference>
<keyword evidence="2" id="KW-1185">Reference proteome</keyword>
<protein>
    <submittedName>
        <fullName evidence="1">Uncharacterized protein</fullName>
    </submittedName>
</protein>
<name>A0ABY5BUT4_9LACO</name>
<dbReference type="Proteomes" id="UP001057025">
    <property type="component" value="Chromosome"/>
</dbReference>
<evidence type="ECO:0000313" key="1">
    <source>
        <dbReference type="EMBL" id="USS88202.1"/>
    </source>
</evidence>
<dbReference type="RefSeq" id="WP_252797488.1">
    <property type="nucleotide sequence ID" value="NZ_CP097118.1"/>
</dbReference>
<sequence>MNDNETAAKLIQAYFQQQQITDRDLIKLARAYQGQYSQLPADEITKNWFTALLRNPTVWQPALMVIELTKAAPSFPAVLNHISPAELWQPQLLQIASVNGTIGTSNYFEIKLNQQPLIKQYLPTSDPLALALSAALSGALAQWDS</sequence>
<proteinExistence type="predicted"/>
<accession>A0ABY5BUT4</accession>
<evidence type="ECO:0000313" key="2">
    <source>
        <dbReference type="Proteomes" id="UP001057025"/>
    </source>
</evidence>
<organism evidence="1 2">
    <name type="scientific">Fructilactobacillus hinvesii</name>
    <dbReference type="NCBI Taxonomy" id="2940300"/>
    <lineage>
        <taxon>Bacteria</taxon>
        <taxon>Bacillati</taxon>
        <taxon>Bacillota</taxon>
        <taxon>Bacilli</taxon>
        <taxon>Lactobacillales</taxon>
        <taxon>Lactobacillaceae</taxon>
        <taxon>Fructilactobacillus</taxon>
    </lineage>
</organism>
<reference evidence="1" key="1">
    <citation type="submission" date="2022-05" db="EMBL/GenBank/DDBJ databases">
        <authorList>
            <person name="Oliphant S.A."/>
            <person name="Watson-Haigh N.S."/>
            <person name="Sumby K.M."/>
            <person name="Gardner J.M."/>
            <person name="Jiranek V."/>
        </authorList>
    </citation>
    <scope>NUCLEOTIDE SEQUENCE</scope>
    <source>
        <strain evidence="1">KI11_C11</strain>
    </source>
</reference>